<dbReference type="EMBL" id="CVMV01000019">
    <property type="protein sequence ID" value="CRG93790.1"/>
    <property type="molecule type" value="Genomic_DNA"/>
</dbReference>
<dbReference type="PANTHER" id="PTHR12952">
    <property type="entry name" value="SYS1"/>
    <property type="match status" value="1"/>
</dbReference>
<accession>A0A1J1GMW9</accession>
<dbReference type="VEuPathDB" id="PlasmoDB:PGAL8A_00149800"/>
<dbReference type="Proteomes" id="UP000220797">
    <property type="component" value="Unassembled WGS sequence"/>
</dbReference>
<keyword evidence="3" id="KW-0813">Transport</keyword>
<dbReference type="GO" id="GO:0005829">
    <property type="term" value="C:cytosol"/>
    <property type="evidence" value="ECO:0007669"/>
    <property type="project" value="GOC"/>
</dbReference>
<name>A0A1J1GMW9_PLAGA</name>
<evidence type="ECO:0000256" key="5">
    <source>
        <dbReference type="ARBA" id="ARBA00022927"/>
    </source>
</evidence>
<comment type="caution">
    <text evidence="10">The sequence shown here is derived from an EMBL/GenBank/DDBJ whole genome shotgun (WGS) entry which is preliminary data.</text>
</comment>
<dbReference type="OrthoDB" id="542931at2759"/>
<evidence type="ECO:0000256" key="3">
    <source>
        <dbReference type="ARBA" id="ARBA00022448"/>
    </source>
</evidence>
<dbReference type="GeneID" id="39730022"/>
<keyword evidence="8 9" id="KW-0472">Membrane</keyword>
<comment type="subcellular location">
    <subcellularLocation>
        <location evidence="1">Golgi apparatus membrane</location>
        <topology evidence="1">Multi-pass membrane protein</topology>
    </subcellularLocation>
</comment>
<dbReference type="GO" id="GO:0000139">
    <property type="term" value="C:Golgi membrane"/>
    <property type="evidence" value="ECO:0007669"/>
    <property type="project" value="UniProtKB-SubCell"/>
</dbReference>
<dbReference type="PANTHER" id="PTHR12952:SF0">
    <property type="entry name" value="PROTEIN SYS1 HOMOLOG"/>
    <property type="match status" value="1"/>
</dbReference>
<evidence type="ECO:0000313" key="10">
    <source>
        <dbReference type="EMBL" id="CRG93790.1"/>
    </source>
</evidence>
<dbReference type="GO" id="GO:0005802">
    <property type="term" value="C:trans-Golgi network"/>
    <property type="evidence" value="ECO:0007669"/>
    <property type="project" value="TreeGrafter"/>
</dbReference>
<keyword evidence="5" id="KW-0653">Protein transport</keyword>
<keyword evidence="7" id="KW-0333">Golgi apparatus</keyword>
<comment type="similarity">
    <text evidence="2">Belongs to the SYS1 family.</text>
</comment>
<evidence type="ECO:0000256" key="6">
    <source>
        <dbReference type="ARBA" id="ARBA00022989"/>
    </source>
</evidence>
<evidence type="ECO:0000256" key="2">
    <source>
        <dbReference type="ARBA" id="ARBA00008160"/>
    </source>
</evidence>
<feature type="transmembrane region" description="Helical" evidence="9">
    <location>
        <begin position="98"/>
        <end position="120"/>
    </location>
</feature>
<dbReference type="Pfam" id="PF09801">
    <property type="entry name" value="SYS1"/>
    <property type="match status" value="1"/>
</dbReference>
<evidence type="ECO:0000313" key="11">
    <source>
        <dbReference type="Proteomes" id="UP000220797"/>
    </source>
</evidence>
<dbReference type="GO" id="GO:0006895">
    <property type="term" value="P:Golgi to endosome transport"/>
    <property type="evidence" value="ECO:0007669"/>
    <property type="project" value="TreeGrafter"/>
</dbReference>
<feature type="transmembrane region" description="Helical" evidence="9">
    <location>
        <begin position="7"/>
        <end position="25"/>
    </location>
</feature>
<reference evidence="10" key="1">
    <citation type="submission" date="2015-04" db="EMBL/GenBank/DDBJ databases">
        <authorList>
            <consortium name="Pathogen Informatics"/>
        </authorList>
    </citation>
    <scope>NUCLEOTIDE SEQUENCE [LARGE SCALE GENOMIC DNA]</scope>
    <source>
        <strain evidence="10">8A</strain>
    </source>
</reference>
<gene>
    <name evidence="10" type="ORF">PGAL8A_00149800</name>
</gene>
<protein>
    <submittedName>
        <fullName evidence="10">Protein SYS1, putative</fullName>
    </submittedName>
</protein>
<evidence type="ECO:0000256" key="9">
    <source>
        <dbReference type="SAM" id="Phobius"/>
    </source>
</evidence>
<dbReference type="RefSeq" id="XP_028526612.1">
    <property type="nucleotide sequence ID" value="XM_028675041.1"/>
</dbReference>
<dbReference type="OMA" id="ISEYICY"/>
<evidence type="ECO:0000256" key="1">
    <source>
        <dbReference type="ARBA" id="ARBA00004653"/>
    </source>
</evidence>
<evidence type="ECO:0000256" key="7">
    <source>
        <dbReference type="ARBA" id="ARBA00023034"/>
    </source>
</evidence>
<keyword evidence="4 9" id="KW-0812">Transmembrane</keyword>
<evidence type="ECO:0000256" key="8">
    <source>
        <dbReference type="ARBA" id="ARBA00023136"/>
    </source>
</evidence>
<keyword evidence="11" id="KW-1185">Reference proteome</keyword>
<evidence type="ECO:0000256" key="4">
    <source>
        <dbReference type="ARBA" id="ARBA00022692"/>
    </source>
</evidence>
<keyword evidence="6 9" id="KW-1133">Transmembrane helix</keyword>
<dbReference type="GO" id="GO:0034067">
    <property type="term" value="P:protein localization to Golgi apparatus"/>
    <property type="evidence" value="ECO:0007669"/>
    <property type="project" value="TreeGrafter"/>
</dbReference>
<proteinExistence type="inferred from homology"/>
<dbReference type="GO" id="GO:0043001">
    <property type="term" value="P:Golgi to plasma membrane protein transport"/>
    <property type="evidence" value="ECO:0007669"/>
    <property type="project" value="TreeGrafter"/>
</dbReference>
<dbReference type="AlphaFoldDB" id="A0A1J1GMW9"/>
<organism evidence="10 11">
    <name type="scientific">Plasmodium gallinaceum</name>
    <dbReference type="NCBI Taxonomy" id="5849"/>
    <lineage>
        <taxon>Eukaryota</taxon>
        <taxon>Sar</taxon>
        <taxon>Alveolata</taxon>
        <taxon>Apicomplexa</taxon>
        <taxon>Aconoidasida</taxon>
        <taxon>Haemosporida</taxon>
        <taxon>Plasmodiidae</taxon>
        <taxon>Plasmodium</taxon>
        <taxon>Plasmodium (Haemamoeba)</taxon>
    </lineage>
</organism>
<sequence length="134" mass="16003">MLCLQSLYYTISSITIFIFFTIINFSRNLSYIFNTKSYFNGDHALFYIFFINILNSIIMSYPIKLIVKRAKKCLDYVLSYNIIHFILSVLVSGFPISWLWYISFFFNIILCVLISEYICYKEEMKEININNIKI</sequence>
<feature type="transmembrane region" description="Helical" evidence="9">
    <location>
        <begin position="45"/>
        <end position="61"/>
    </location>
</feature>
<dbReference type="InterPro" id="IPR019185">
    <property type="entry name" value="Integral_membrane_SYS1-rel"/>
</dbReference>
<feature type="transmembrane region" description="Helical" evidence="9">
    <location>
        <begin position="73"/>
        <end position="92"/>
    </location>
</feature>